<accession>A0A2U1T420</accession>
<name>A0A2U1T420_9CORY</name>
<comment type="caution">
    <text evidence="1">The sequence shown here is derived from an EMBL/GenBank/DDBJ whole genome shotgun (WGS) entry which is preliminary data.</text>
</comment>
<protein>
    <submittedName>
        <fullName evidence="1">Uncharacterized protein</fullName>
    </submittedName>
</protein>
<keyword evidence="2" id="KW-1185">Reference proteome</keyword>
<proteinExistence type="predicted"/>
<organism evidence="1 2">
    <name type="scientific">Corynebacterium yudongzhengii</name>
    <dbReference type="NCBI Taxonomy" id="2080740"/>
    <lineage>
        <taxon>Bacteria</taxon>
        <taxon>Bacillati</taxon>
        <taxon>Actinomycetota</taxon>
        <taxon>Actinomycetes</taxon>
        <taxon>Mycobacteriales</taxon>
        <taxon>Corynebacteriaceae</taxon>
        <taxon>Corynebacterium</taxon>
    </lineage>
</organism>
<evidence type="ECO:0000313" key="1">
    <source>
        <dbReference type="EMBL" id="PWC00756.1"/>
    </source>
</evidence>
<dbReference type="Proteomes" id="UP000244989">
    <property type="component" value="Unassembled WGS sequence"/>
</dbReference>
<sequence>MITEINHSFHIGDIMQKMKKNLTRILVAGATAAAVATAPQASALSSHADTSVVKKQAAADYFGCRYYENVWCRFL</sequence>
<dbReference type="KEGG" id="cyz:C3B44_11300"/>
<reference evidence="2" key="1">
    <citation type="submission" date="2018-04" db="EMBL/GenBank/DDBJ databases">
        <authorList>
            <person name="Liu S."/>
            <person name="Wang Z."/>
            <person name="Li J."/>
        </authorList>
    </citation>
    <scope>NUCLEOTIDE SEQUENCE [LARGE SCALE GENOMIC DNA]</scope>
    <source>
        <strain evidence="2">2189</strain>
    </source>
</reference>
<evidence type="ECO:0000313" key="2">
    <source>
        <dbReference type="Proteomes" id="UP000244989"/>
    </source>
</evidence>
<gene>
    <name evidence="1" type="ORF">DF222_11125</name>
</gene>
<dbReference type="AlphaFoldDB" id="A0A2U1T420"/>
<dbReference type="EMBL" id="QEEZ01000035">
    <property type="protein sequence ID" value="PWC00756.1"/>
    <property type="molecule type" value="Genomic_DNA"/>
</dbReference>